<dbReference type="CDD" id="cd16020">
    <property type="entry name" value="GPI_EPT_1"/>
    <property type="match status" value="1"/>
</dbReference>
<comment type="caution">
    <text evidence="3">Lacks conserved residue(s) required for the propagation of feature annotation.</text>
</comment>
<comment type="function">
    <text evidence="3">Ethanolamine phosphate transferase involved in glycosylphosphatidylinositol-anchor biosynthesis. Transfers ethanolamine phosphate to the first alpha-1,4-linked mannose of the glycosylphosphatidylinositol precursor of GPI-anchor.</text>
</comment>
<dbReference type="InterPro" id="IPR017850">
    <property type="entry name" value="Alkaline_phosphatase_core_sf"/>
</dbReference>
<dbReference type="GO" id="GO:0051377">
    <property type="term" value="F:mannose-ethanolamine phosphotransferase activity"/>
    <property type="evidence" value="ECO:0007669"/>
    <property type="project" value="UniProtKB-UniRule"/>
</dbReference>
<organism evidence="6 7">
    <name type="scientific">Parelaphostrongylus tenuis</name>
    <name type="common">Meningeal worm</name>
    <dbReference type="NCBI Taxonomy" id="148309"/>
    <lineage>
        <taxon>Eukaryota</taxon>
        <taxon>Metazoa</taxon>
        <taxon>Ecdysozoa</taxon>
        <taxon>Nematoda</taxon>
        <taxon>Chromadorea</taxon>
        <taxon>Rhabditida</taxon>
        <taxon>Rhabditina</taxon>
        <taxon>Rhabditomorpha</taxon>
        <taxon>Strongyloidea</taxon>
        <taxon>Metastrongylidae</taxon>
        <taxon>Parelaphostrongylus</taxon>
    </lineage>
</organism>
<keyword evidence="3" id="KW-0808">Transferase</keyword>
<comment type="caution">
    <text evidence="6">The sequence shown here is derived from an EMBL/GenBank/DDBJ whole genome shotgun (WGS) entry which is preliminary data.</text>
</comment>
<evidence type="ECO:0000313" key="6">
    <source>
        <dbReference type="EMBL" id="KAJ1363967.1"/>
    </source>
</evidence>
<dbReference type="InterPro" id="IPR037671">
    <property type="entry name" value="PIGN_N"/>
</dbReference>
<dbReference type="InterPro" id="IPR000917">
    <property type="entry name" value="Sulfatase_N"/>
</dbReference>
<dbReference type="AlphaFoldDB" id="A0AAD5N7P8"/>
<dbReference type="PANTHER" id="PTHR12250">
    <property type="entry name" value="PHOSPHATIDYLINOSITOL GLYCAN, CLASS N"/>
    <property type="match status" value="1"/>
</dbReference>
<comment type="similarity">
    <text evidence="2">Belongs to the sulfatase family.</text>
</comment>
<reference evidence="6" key="1">
    <citation type="submission" date="2021-06" db="EMBL/GenBank/DDBJ databases">
        <title>Parelaphostrongylus tenuis whole genome reference sequence.</title>
        <authorList>
            <person name="Garwood T.J."/>
            <person name="Larsen P.A."/>
            <person name="Fountain-Jones N.M."/>
            <person name="Garbe J.R."/>
            <person name="Macchietto M.G."/>
            <person name="Kania S.A."/>
            <person name="Gerhold R.W."/>
            <person name="Richards J.E."/>
            <person name="Wolf T.M."/>
        </authorList>
    </citation>
    <scope>NUCLEOTIDE SEQUENCE</scope>
    <source>
        <strain evidence="6">MNPRO001-30</strain>
        <tissue evidence="6">Meninges</tissue>
    </source>
</reference>
<comment type="subcellular location">
    <subcellularLocation>
        <location evidence="3">Endoplasmic reticulum membrane</location>
        <topology evidence="3">Multi-pass membrane protein</topology>
    </subcellularLocation>
</comment>
<feature type="domain" description="Sulfatase N-terminal" evidence="5">
    <location>
        <begin position="53"/>
        <end position="255"/>
    </location>
</feature>
<accession>A0AAD5N7P8</accession>
<evidence type="ECO:0000256" key="3">
    <source>
        <dbReference type="RuleBase" id="RU367138"/>
    </source>
</evidence>
<protein>
    <recommendedName>
        <fullName evidence="3">GPI ethanolamine phosphate transferase 1</fullName>
        <ecNumber evidence="3">2.-.-.-</ecNumber>
    </recommendedName>
</protein>
<dbReference type="EC" id="2.-.-.-" evidence="3"/>
<keyword evidence="3" id="KW-0472">Membrane</keyword>
<dbReference type="InterPro" id="IPR007070">
    <property type="entry name" value="GPI_EtnP_transferase_1"/>
</dbReference>
<comment type="similarity">
    <text evidence="3">Belongs to the PIGG/PIGN/PIGO family. PIGN subfamily.</text>
</comment>
<feature type="region of interest" description="Disordered" evidence="4">
    <location>
        <begin position="41"/>
        <end position="68"/>
    </location>
</feature>
<proteinExistence type="inferred from homology"/>
<keyword evidence="3" id="KW-0337">GPI-anchor biosynthesis</keyword>
<name>A0AAD5N7P8_PARTN</name>
<comment type="cofactor">
    <cofactor evidence="1">
        <name>Ca(2+)</name>
        <dbReference type="ChEBI" id="CHEBI:29108"/>
    </cofactor>
</comment>
<dbReference type="Gene3D" id="3.40.720.10">
    <property type="entry name" value="Alkaline Phosphatase, subunit A"/>
    <property type="match status" value="1"/>
</dbReference>
<dbReference type="PANTHER" id="PTHR12250:SF0">
    <property type="entry name" value="GPI ETHANOLAMINE PHOSPHATE TRANSFERASE 1"/>
    <property type="match status" value="1"/>
</dbReference>
<keyword evidence="3" id="KW-1133">Transmembrane helix</keyword>
<gene>
    <name evidence="6" type="ORF">KIN20_023940</name>
</gene>
<evidence type="ECO:0000313" key="7">
    <source>
        <dbReference type="Proteomes" id="UP001196413"/>
    </source>
</evidence>
<dbReference type="Pfam" id="PF00884">
    <property type="entry name" value="Sulfatase"/>
    <property type="match status" value="1"/>
</dbReference>
<dbReference type="SUPFAM" id="SSF53649">
    <property type="entry name" value="Alkaline phosphatase-like"/>
    <property type="match status" value="1"/>
</dbReference>
<sequence length="295" mass="32802">MEWRFALAGVLVHAVLIYSIFDIYYTSPVISNVPAHEITTRNAPAKTASRHSQLGVHGTSRSHVPTESRPGHVAIFAGFTEDVSAVARGWKYNPVKFDSIFNRSDEALAMGEHIKLDEWVFDQVEDFFESAKQNSSLMSSLLSNKRVFFLHLLGLDTNGHGNKPHSHQYLHNIEVVDRGIERMQRVFDTFFDDQSTAWVFTSDHGMTDWGSHGAGSDHEVLTPFVAWGAGIRKGGSSVTINQIDLTTLFASLIGVPIPVNSLGILPLQVFRCLTSISLQKQFCQFFAAQRTVHGT</sequence>
<keyword evidence="7" id="KW-1185">Reference proteome</keyword>
<feature type="transmembrane region" description="Helical" evidence="3">
    <location>
        <begin position="5"/>
        <end position="25"/>
    </location>
</feature>
<evidence type="ECO:0000256" key="2">
    <source>
        <dbReference type="ARBA" id="ARBA00008779"/>
    </source>
</evidence>
<dbReference type="GO" id="GO:0006506">
    <property type="term" value="P:GPI anchor biosynthetic process"/>
    <property type="evidence" value="ECO:0007669"/>
    <property type="project" value="UniProtKB-KW"/>
</dbReference>
<dbReference type="EMBL" id="JAHQIW010004837">
    <property type="protein sequence ID" value="KAJ1363967.1"/>
    <property type="molecule type" value="Genomic_DNA"/>
</dbReference>
<evidence type="ECO:0000259" key="5">
    <source>
        <dbReference type="Pfam" id="PF00884"/>
    </source>
</evidence>
<evidence type="ECO:0000256" key="1">
    <source>
        <dbReference type="ARBA" id="ARBA00001913"/>
    </source>
</evidence>
<comment type="pathway">
    <text evidence="3">Glycolipid biosynthesis; glycosylphosphatidylinositol-anchor biosynthesis.</text>
</comment>
<evidence type="ECO:0000256" key="4">
    <source>
        <dbReference type="SAM" id="MobiDB-lite"/>
    </source>
</evidence>
<keyword evidence="3" id="KW-0256">Endoplasmic reticulum</keyword>
<keyword evidence="3" id="KW-0812">Transmembrane</keyword>
<dbReference type="GO" id="GO:0005789">
    <property type="term" value="C:endoplasmic reticulum membrane"/>
    <property type="evidence" value="ECO:0007669"/>
    <property type="project" value="UniProtKB-SubCell"/>
</dbReference>
<dbReference type="Proteomes" id="UP001196413">
    <property type="component" value="Unassembled WGS sequence"/>
</dbReference>